<keyword evidence="1" id="KW-0378">Hydrolase</keyword>
<keyword evidence="2" id="KW-1185">Reference proteome</keyword>
<gene>
    <name evidence="1" type="ORF">O0236_009215</name>
</gene>
<sequence>MVKKREIPDLSSELRSDIVESPKSIRDAPGIRIYGKVIKSIIYTTDVAVIANSNADAVFAVYPWTPNTKILEAVSTASKVPVLAGIGGGLTKGLRSATNGFFAEEGGAQGVVLNSPATDETIASVREAIDVPIIYTVTNDQIDLFKKIEAGASAFNVAGGKKTSELVRWVVEELGDEHPNFPIIASGGKTDEQITETIEAGAHAITFAANGITEATFKKKMAGYRKD</sequence>
<protein>
    <submittedName>
        <fullName evidence="1">Hydrolase</fullName>
    </submittedName>
</protein>
<name>A0ACD5DE58_9LACO</name>
<evidence type="ECO:0000313" key="1">
    <source>
        <dbReference type="EMBL" id="XFD39562.1"/>
    </source>
</evidence>
<reference evidence="1" key="1">
    <citation type="submission" date="2024-08" db="EMBL/GenBank/DDBJ databases">
        <title>Lentilactobacillus sp. nov., isolated from tree bark.</title>
        <authorList>
            <person name="Phuengjayaem S."/>
            <person name="Tanasupawat S."/>
        </authorList>
    </citation>
    <scope>NUCLEOTIDE SEQUENCE</scope>
    <source>
        <strain evidence="1">SPB1-3</strain>
    </source>
</reference>
<dbReference type="Proteomes" id="UP001149860">
    <property type="component" value="Chromosome"/>
</dbReference>
<evidence type="ECO:0000313" key="2">
    <source>
        <dbReference type="Proteomes" id="UP001149860"/>
    </source>
</evidence>
<proteinExistence type="predicted"/>
<organism evidence="1 2">
    <name type="scientific">Lentilactobacillus terminaliae</name>
    <dbReference type="NCBI Taxonomy" id="3003483"/>
    <lineage>
        <taxon>Bacteria</taxon>
        <taxon>Bacillati</taxon>
        <taxon>Bacillota</taxon>
        <taxon>Bacilli</taxon>
        <taxon>Lactobacillales</taxon>
        <taxon>Lactobacillaceae</taxon>
        <taxon>Lentilactobacillus</taxon>
    </lineage>
</organism>
<dbReference type="EMBL" id="CP168151">
    <property type="protein sequence ID" value="XFD39562.1"/>
    <property type="molecule type" value="Genomic_DNA"/>
</dbReference>
<accession>A0ACD5DE58</accession>